<reference evidence="2" key="2">
    <citation type="journal article" date="2024" name="Plant">
        <title>Genomic evolution and insights into agronomic trait innovations of Sesamum species.</title>
        <authorList>
            <person name="Miao H."/>
            <person name="Wang L."/>
            <person name="Qu L."/>
            <person name="Liu H."/>
            <person name="Sun Y."/>
            <person name="Le M."/>
            <person name="Wang Q."/>
            <person name="Wei S."/>
            <person name="Zheng Y."/>
            <person name="Lin W."/>
            <person name="Duan Y."/>
            <person name="Cao H."/>
            <person name="Xiong S."/>
            <person name="Wang X."/>
            <person name="Wei L."/>
            <person name="Li C."/>
            <person name="Ma Q."/>
            <person name="Ju M."/>
            <person name="Zhao R."/>
            <person name="Li G."/>
            <person name="Mu C."/>
            <person name="Tian Q."/>
            <person name="Mei H."/>
            <person name="Zhang T."/>
            <person name="Gao T."/>
            <person name="Zhang H."/>
        </authorList>
    </citation>
    <scope>NUCLEOTIDE SEQUENCE</scope>
    <source>
        <strain evidence="2">K16</strain>
    </source>
</reference>
<protein>
    <recommendedName>
        <fullName evidence="1">DUF7804 domain-containing protein</fullName>
    </recommendedName>
</protein>
<keyword evidence="3" id="KW-1185">Reference proteome</keyword>
<dbReference type="Proteomes" id="UP001289374">
    <property type="component" value="Unassembled WGS sequence"/>
</dbReference>
<dbReference type="InterPro" id="IPR056706">
    <property type="entry name" value="DUF7804"/>
</dbReference>
<dbReference type="PANTHER" id="PTHR35127:SF1">
    <property type="entry name" value="GENOME ASSEMBLY, CHROMOSOME: A10"/>
    <property type="match status" value="1"/>
</dbReference>
<name>A0AAE1W1Y6_9LAMI</name>
<gene>
    <name evidence="2" type="ORF">Sango_2648100</name>
</gene>
<dbReference type="Pfam" id="PF25089">
    <property type="entry name" value="DUF7804"/>
    <property type="match status" value="1"/>
</dbReference>
<organism evidence="2 3">
    <name type="scientific">Sesamum angolense</name>
    <dbReference type="NCBI Taxonomy" id="2727404"/>
    <lineage>
        <taxon>Eukaryota</taxon>
        <taxon>Viridiplantae</taxon>
        <taxon>Streptophyta</taxon>
        <taxon>Embryophyta</taxon>
        <taxon>Tracheophyta</taxon>
        <taxon>Spermatophyta</taxon>
        <taxon>Magnoliopsida</taxon>
        <taxon>eudicotyledons</taxon>
        <taxon>Gunneridae</taxon>
        <taxon>Pentapetalae</taxon>
        <taxon>asterids</taxon>
        <taxon>lamiids</taxon>
        <taxon>Lamiales</taxon>
        <taxon>Pedaliaceae</taxon>
        <taxon>Sesamum</taxon>
    </lineage>
</organism>
<evidence type="ECO:0000313" key="3">
    <source>
        <dbReference type="Proteomes" id="UP001289374"/>
    </source>
</evidence>
<reference evidence="2" key="1">
    <citation type="submission" date="2020-06" db="EMBL/GenBank/DDBJ databases">
        <authorList>
            <person name="Li T."/>
            <person name="Hu X."/>
            <person name="Zhang T."/>
            <person name="Song X."/>
            <person name="Zhang H."/>
            <person name="Dai N."/>
            <person name="Sheng W."/>
            <person name="Hou X."/>
            <person name="Wei L."/>
        </authorList>
    </citation>
    <scope>NUCLEOTIDE SEQUENCE</scope>
    <source>
        <strain evidence="2">K16</strain>
        <tissue evidence="2">Leaf</tissue>
    </source>
</reference>
<dbReference type="EMBL" id="JACGWL010000016">
    <property type="protein sequence ID" value="KAK4385241.1"/>
    <property type="molecule type" value="Genomic_DNA"/>
</dbReference>
<comment type="caution">
    <text evidence="2">The sequence shown here is derived from an EMBL/GenBank/DDBJ whole genome shotgun (WGS) entry which is preliminary data.</text>
</comment>
<sequence length="114" mass="12872">MQESVVDIVSNLKQSPLLVKIQSGNDGRVKIQTEKAIWPVLKREWRRGNQSPDGLIFVEELKNPDQDQDVGEGVTRAWALLCRKRGWSVGQLVIYSKPTGFVVGWVWGSAHIFV</sequence>
<accession>A0AAE1W1Y6</accession>
<evidence type="ECO:0000313" key="2">
    <source>
        <dbReference type="EMBL" id="KAK4385241.1"/>
    </source>
</evidence>
<evidence type="ECO:0000259" key="1">
    <source>
        <dbReference type="Pfam" id="PF25089"/>
    </source>
</evidence>
<dbReference type="AlphaFoldDB" id="A0AAE1W1Y6"/>
<proteinExistence type="predicted"/>
<feature type="domain" description="DUF7804" evidence="1">
    <location>
        <begin position="1"/>
        <end position="67"/>
    </location>
</feature>
<dbReference type="PANTHER" id="PTHR35127">
    <property type="entry name" value="OS03G0736900 PROTEIN"/>
    <property type="match status" value="1"/>
</dbReference>